<protein>
    <recommendedName>
        <fullName evidence="4">WD repeat-containing protein 74</fullName>
    </recommendedName>
</protein>
<dbReference type="Proteomes" id="UP001497512">
    <property type="component" value="Chromosome 1"/>
</dbReference>
<proteinExistence type="predicted"/>
<feature type="region of interest" description="Disordered" evidence="1">
    <location>
        <begin position="362"/>
        <end position="425"/>
    </location>
</feature>
<evidence type="ECO:0008006" key="4">
    <source>
        <dbReference type="Google" id="ProtNLM"/>
    </source>
</evidence>
<gene>
    <name evidence="2" type="ORF">CSSPTR1EN2_LOCUS1411</name>
</gene>
<evidence type="ECO:0000313" key="3">
    <source>
        <dbReference type="Proteomes" id="UP001497512"/>
    </source>
</evidence>
<dbReference type="InterPro" id="IPR015943">
    <property type="entry name" value="WD40/YVTN_repeat-like_dom_sf"/>
</dbReference>
<reference evidence="2 3" key="1">
    <citation type="submission" date="2024-02" db="EMBL/GenBank/DDBJ databases">
        <authorList>
            <consortium name="ELIXIR-Norway"/>
            <consortium name="Elixir Norway"/>
        </authorList>
    </citation>
    <scope>NUCLEOTIDE SEQUENCE [LARGE SCALE GENOMIC DNA]</scope>
</reference>
<feature type="compositionally biased region" description="Basic residues" evidence="1">
    <location>
        <begin position="389"/>
        <end position="400"/>
    </location>
</feature>
<name>A0ABP0TB73_9BRYO</name>
<dbReference type="PANTHER" id="PTHR16038:SF4">
    <property type="entry name" value="WD REPEAT-CONTAINING PROTEIN 74"/>
    <property type="match status" value="1"/>
</dbReference>
<dbReference type="SMART" id="SM00320">
    <property type="entry name" value="WD40"/>
    <property type="match status" value="4"/>
</dbReference>
<dbReference type="PANTHER" id="PTHR16038">
    <property type="entry name" value="NOP SEVEN ASSOCIATED PROTEIN 1"/>
    <property type="match status" value="1"/>
</dbReference>
<dbReference type="InterPro" id="IPR011047">
    <property type="entry name" value="Quinoprotein_ADH-like_sf"/>
</dbReference>
<evidence type="ECO:0000256" key="1">
    <source>
        <dbReference type="SAM" id="MobiDB-lite"/>
    </source>
</evidence>
<accession>A0ABP0TB73</accession>
<sequence length="425" mass="46120">MPRTSHVELTGCPPFRALCFDNLGLIKVVEAQPDKGAPQVVACWGHPDSQQAAVCTSLSGDTYLSLALARKNGRVEIIDPASGAHQMELGVPTKTDIPNDRSRGQEDASDVVCGLHLFKESSSGGKSVLTCTEKGVAAIQRVPDQIKGEATDSELLISNWSISESGCVLCLRVDTIEQHAAFGGRGLDVNLWDVEKCSRLWTAKSPRRDNLGLIAPPYVTSLTFLSNEDHRKLVVGTGHHQVRLYDVGGQRRPVLAFNFGESPIRALAADADGYSVYVGTGAGDLACFDMRTGQNLGAFKGKVAGSIRSVVRHPTLPIIASCGLDRYLRIHHSKTRQLLASVFLKQQLVSMVFDMSALPQEPAKTDATVPQEKSAFDDGRDDLDNSILHKVKSSKERKHTTFTESTSLGVSKKPRKSKSSEPQEY</sequence>
<evidence type="ECO:0000313" key="2">
    <source>
        <dbReference type="EMBL" id="CAK9191479.1"/>
    </source>
</evidence>
<dbReference type="SUPFAM" id="SSF50998">
    <property type="entry name" value="Quinoprotein alcohol dehydrogenase-like"/>
    <property type="match status" value="1"/>
</dbReference>
<dbReference type="Gene3D" id="2.130.10.10">
    <property type="entry name" value="YVTN repeat-like/Quinoprotein amine dehydrogenase"/>
    <property type="match status" value="1"/>
</dbReference>
<dbReference type="EMBL" id="OZ019893">
    <property type="protein sequence ID" value="CAK9191479.1"/>
    <property type="molecule type" value="Genomic_DNA"/>
</dbReference>
<dbReference type="InterPro" id="IPR037379">
    <property type="entry name" value="WDR74/Nsa1"/>
</dbReference>
<organism evidence="2 3">
    <name type="scientific">Sphagnum troendelagicum</name>
    <dbReference type="NCBI Taxonomy" id="128251"/>
    <lineage>
        <taxon>Eukaryota</taxon>
        <taxon>Viridiplantae</taxon>
        <taxon>Streptophyta</taxon>
        <taxon>Embryophyta</taxon>
        <taxon>Bryophyta</taxon>
        <taxon>Sphagnophytina</taxon>
        <taxon>Sphagnopsida</taxon>
        <taxon>Sphagnales</taxon>
        <taxon>Sphagnaceae</taxon>
        <taxon>Sphagnum</taxon>
    </lineage>
</organism>
<dbReference type="InterPro" id="IPR001680">
    <property type="entry name" value="WD40_rpt"/>
</dbReference>
<dbReference type="CDD" id="cd22857">
    <property type="entry name" value="WDR74"/>
    <property type="match status" value="1"/>
</dbReference>
<keyword evidence="3" id="KW-1185">Reference proteome</keyword>